<dbReference type="PANTHER" id="PTHR12176:SF56">
    <property type="entry name" value="OS04G0510700 PROTEIN"/>
    <property type="match status" value="1"/>
</dbReference>
<evidence type="ECO:0000313" key="4">
    <source>
        <dbReference type="EMBL" id="OAE31483.1"/>
    </source>
</evidence>
<evidence type="ECO:0000256" key="1">
    <source>
        <dbReference type="ARBA" id="ARBA00008361"/>
    </source>
</evidence>
<dbReference type="Proteomes" id="UP000077202">
    <property type="component" value="Unassembled WGS sequence"/>
</dbReference>
<evidence type="ECO:0000256" key="2">
    <source>
        <dbReference type="ARBA" id="ARBA00022603"/>
    </source>
</evidence>
<comment type="caution">
    <text evidence="4">The sequence shown here is derived from an EMBL/GenBank/DDBJ whole genome shotgun (WGS) entry which is preliminary data.</text>
</comment>
<evidence type="ECO:0000313" key="5">
    <source>
        <dbReference type="Proteomes" id="UP000077202"/>
    </source>
</evidence>
<name>A0A176WFS5_MARPO</name>
<gene>
    <name evidence="4" type="ORF">AXG93_1670s1010</name>
</gene>
<protein>
    <recommendedName>
        <fullName evidence="6">PABS domain-containing protein</fullName>
    </recommendedName>
</protein>
<comment type="similarity">
    <text evidence="1">Belongs to the methyltransferase superfamily.</text>
</comment>
<keyword evidence="5" id="KW-1185">Reference proteome</keyword>
<keyword evidence="3" id="KW-0808">Transferase</keyword>
<dbReference type="GO" id="GO:0032259">
    <property type="term" value="P:methylation"/>
    <property type="evidence" value="ECO:0007669"/>
    <property type="project" value="UniProtKB-KW"/>
</dbReference>
<dbReference type="AlphaFoldDB" id="A0A176WFS5"/>
<keyword evidence="2" id="KW-0489">Methyltransferase</keyword>
<dbReference type="Gene3D" id="3.40.50.150">
    <property type="entry name" value="Vaccinia Virus protein VP39"/>
    <property type="match status" value="1"/>
</dbReference>
<dbReference type="InterPro" id="IPR051419">
    <property type="entry name" value="Lys/N-term_MeTrsfase_sf"/>
</dbReference>
<dbReference type="SUPFAM" id="SSF53335">
    <property type="entry name" value="S-adenosyl-L-methionine-dependent methyltransferases"/>
    <property type="match status" value="1"/>
</dbReference>
<dbReference type="InterPro" id="IPR029063">
    <property type="entry name" value="SAM-dependent_MTases_sf"/>
</dbReference>
<evidence type="ECO:0000256" key="3">
    <source>
        <dbReference type="ARBA" id="ARBA00022679"/>
    </source>
</evidence>
<evidence type="ECO:0008006" key="6">
    <source>
        <dbReference type="Google" id="ProtNLM"/>
    </source>
</evidence>
<sequence length="640" mass="69641">MSSRHDDDVGNLKLKLFGGRRGFASTVAERVRFAEEIRVRRMRFRFLHSLRRGQLEANLSIKVTSASEQSTMSLATWWLWRCHALVDGCGTTLQGFAGSCRVYRKSHYHDGVSASSLAAQTYGSPFHRRRELLRPSLTGLGSRRVLLTCPSAASSGGAGTGSTDEDFSDGGDRAFDSLLSRDWFGSFIRKMSGQAKRRRDDDPGDWKYSPEWWGTQGGGWGRNDGDIVFEMPTFLGNGVVSVTAHPASQPTASNEHPFLNQGTSGGSNGTAVFDSSLKILGYEWRVLRFNSITRQSVAKVMAVGTGEDAQKVVFLQQPNCIAFEYVKSLISAGLAAVSFAGLDVELVATGLQKMRILCIGLGGGTLPLFLAHYLPGATVDAVEIDSAVISAAVNTMGFPPCHVLSKHGVAASPSTYSQERSKHAEALWGSLLRRISIYESDGEDFVWEESKKAKGQYDLVFVDAYDGEDVVPFKFWDRNGYFLSSLGSILSSDHGTVVVNLHTDSAPPSMVERLSGKFGPGYDPALPQGKRVQEAAVAYRDVLLRGSDSWRFQNDHGGGETSSTQGLAFTASVSLQGNISLVVSRVAAMVQQKCMELSGDKGIGEELFVEALVKEAKNLQRSLCVPFDMAKRISRGFKCL</sequence>
<dbReference type="GO" id="GO:0008168">
    <property type="term" value="F:methyltransferase activity"/>
    <property type="evidence" value="ECO:0007669"/>
    <property type="project" value="UniProtKB-KW"/>
</dbReference>
<dbReference type="PANTHER" id="PTHR12176">
    <property type="entry name" value="SAM-DEPENDENT METHYLTRANSFERASE SUPERFAMILY PROTEIN"/>
    <property type="match status" value="1"/>
</dbReference>
<reference evidence="4" key="1">
    <citation type="submission" date="2016-03" db="EMBL/GenBank/DDBJ databases">
        <title>Mechanisms controlling the formation of the plant cell surface in tip-growing cells are functionally conserved among land plants.</title>
        <authorList>
            <person name="Honkanen S."/>
            <person name="Jones V.A."/>
            <person name="Morieri G."/>
            <person name="Champion C."/>
            <person name="Hetherington A.J."/>
            <person name="Kelly S."/>
            <person name="Saint-Marcoux D."/>
            <person name="Proust H."/>
            <person name="Prescott H."/>
            <person name="Dolan L."/>
        </authorList>
    </citation>
    <scope>NUCLEOTIDE SEQUENCE [LARGE SCALE GENOMIC DNA]</scope>
    <source>
        <tissue evidence="4">Whole gametophyte</tissue>
    </source>
</reference>
<dbReference type="EMBL" id="LVLJ01001084">
    <property type="protein sequence ID" value="OAE31483.1"/>
    <property type="molecule type" value="Genomic_DNA"/>
</dbReference>
<accession>A0A176WFS5</accession>
<organism evidence="4 5">
    <name type="scientific">Marchantia polymorpha subsp. ruderalis</name>
    <dbReference type="NCBI Taxonomy" id="1480154"/>
    <lineage>
        <taxon>Eukaryota</taxon>
        <taxon>Viridiplantae</taxon>
        <taxon>Streptophyta</taxon>
        <taxon>Embryophyta</taxon>
        <taxon>Marchantiophyta</taxon>
        <taxon>Marchantiopsida</taxon>
        <taxon>Marchantiidae</taxon>
        <taxon>Marchantiales</taxon>
        <taxon>Marchantiaceae</taxon>
        <taxon>Marchantia</taxon>
    </lineage>
</organism>
<proteinExistence type="inferred from homology"/>